<dbReference type="SUPFAM" id="SSF63411">
    <property type="entry name" value="LuxS/MPP-like metallohydrolase"/>
    <property type="match status" value="1"/>
</dbReference>
<dbReference type="InterPro" id="IPR050626">
    <property type="entry name" value="Peptidase_M16"/>
</dbReference>
<evidence type="ECO:0000256" key="1">
    <source>
        <dbReference type="ARBA" id="ARBA00022723"/>
    </source>
</evidence>
<sequence>MIMKEPLMNQLRTQEQLSYVSCNLRDINGMLKYSITVYTQADKYTTEYVDQWIEEFLNSFRMLEQFSEKKLDDVKERLRISKQHDDAEILKNEVNRNYKSEITKQQYMFDRCEKEALALENININRLREWFRRYTQNGNTFRKLSVHLIGTDPKKIEVSKQITFLIELWSMSKYFFLYL</sequence>
<dbReference type="InterPro" id="IPR054734">
    <property type="entry name" value="PqqF-like_C_4"/>
</dbReference>
<accession>A0A151WSR1</accession>
<dbReference type="PANTHER" id="PTHR43690:SF18">
    <property type="entry name" value="INSULIN-DEGRADING ENZYME-RELATED"/>
    <property type="match status" value="1"/>
</dbReference>
<dbReference type="Pfam" id="PF22456">
    <property type="entry name" value="PqqF-like_C_4"/>
    <property type="match status" value="1"/>
</dbReference>
<name>A0A151WSR1_9HYME</name>
<organism evidence="3 4">
    <name type="scientific">Mycetomoellerius zeteki</name>
    <dbReference type="NCBI Taxonomy" id="64791"/>
    <lineage>
        <taxon>Eukaryota</taxon>
        <taxon>Metazoa</taxon>
        <taxon>Ecdysozoa</taxon>
        <taxon>Arthropoda</taxon>
        <taxon>Hexapoda</taxon>
        <taxon>Insecta</taxon>
        <taxon>Pterygota</taxon>
        <taxon>Neoptera</taxon>
        <taxon>Endopterygota</taxon>
        <taxon>Hymenoptera</taxon>
        <taxon>Apocrita</taxon>
        <taxon>Aculeata</taxon>
        <taxon>Formicoidea</taxon>
        <taxon>Formicidae</taxon>
        <taxon>Myrmicinae</taxon>
        <taxon>Mycetomoellerius</taxon>
    </lineage>
</organism>
<reference evidence="3 4" key="1">
    <citation type="submission" date="2015-09" db="EMBL/GenBank/DDBJ databases">
        <title>Trachymyrmex zeteki WGS genome.</title>
        <authorList>
            <person name="Nygaard S."/>
            <person name="Hu H."/>
            <person name="Boomsma J."/>
            <person name="Zhang G."/>
        </authorList>
    </citation>
    <scope>NUCLEOTIDE SEQUENCE [LARGE SCALE GENOMIC DNA]</scope>
    <source>
        <strain evidence="3">Tzet28-1</strain>
        <tissue evidence="3">Whole body</tissue>
    </source>
</reference>
<evidence type="ECO:0000313" key="4">
    <source>
        <dbReference type="Proteomes" id="UP000075809"/>
    </source>
</evidence>
<dbReference type="GO" id="GO:0046872">
    <property type="term" value="F:metal ion binding"/>
    <property type="evidence" value="ECO:0007669"/>
    <property type="project" value="UniProtKB-KW"/>
</dbReference>
<gene>
    <name evidence="3" type="ORF">ALC60_10079</name>
</gene>
<protein>
    <submittedName>
        <fullName evidence="3">Nardilysin</fullName>
    </submittedName>
</protein>
<dbReference type="Proteomes" id="UP000075809">
    <property type="component" value="Unassembled WGS sequence"/>
</dbReference>
<dbReference type="Gene3D" id="3.30.830.10">
    <property type="entry name" value="Metalloenzyme, LuxS/M16 peptidase-like"/>
    <property type="match status" value="1"/>
</dbReference>
<feature type="domain" description="Coenzyme PQQ synthesis protein F-like C-terminal lobe" evidence="2">
    <location>
        <begin position="2"/>
        <end position="88"/>
    </location>
</feature>
<dbReference type="STRING" id="64791.A0A151WSR1"/>
<dbReference type="InterPro" id="IPR011249">
    <property type="entry name" value="Metalloenz_LuxS/M16"/>
</dbReference>
<keyword evidence="4" id="KW-1185">Reference proteome</keyword>
<keyword evidence="1" id="KW-0479">Metal-binding</keyword>
<dbReference type="AlphaFoldDB" id="A0A151WSR1"/>
<dbReference type="EMBL" id="KQ982769">
    <property type="protein sequence ID" value="KYQ50939.1"/>
    <property type="molecule type" value="Genomic_DNA"/>
</dbReference>
<evidence type="ECO:0000259" key="2">
    <source>
        <dbReference type="Pfam" id="PF22456"/>
    </source>
</evidence>
<evidence type="ECO:0000313" key="3">
    <source>
        <dbReference type="EMBL" id="KYQ50939.1"/>
    </source>
</evidence>
<proteinExistence type="predicted"/>
<dbReference type="PANTHER" id="PTHR43690">
    <property type="entry name" value="NARDILYSIN"/>
    <property type="match status" value="1"/>
</dbReference>